<evidence type="ECO:0000256" key="3">
    <source>
        <dbReference type="ARBA" id="ARBA00022777"/>
    </source>
</evidence>
<keyword evidence="1" id="KW-0808">Transferase</keyword>
<feature type="compositionally biased region" description="Low complexity" evidence="8">
    <location>
        <begin position="672"/>
        <end position="720"/>
    </location>
</feature>
<evidence type="ECO:0000313" key="11">
    <source>
        <dbReference type="Proteomes" id="UP001165080"/>
    </source>
</evidence>
<dbReference type="GO" id="GO:0005829">
    <property type="term" value="C:cytosol"/>
    <property type="evidence" value="ECO:0007669"/>
    <property type="project" value="TreeGrafter"/>
</dbReference>
<dbReference type="Pfam" id="PF00069">
    <property type="entry name" value="Pkinase"/>
    <property type="match status" value="2"/>
</dbReference>
<proteinExistence type="inferred from homology"/>
<feature type="domain" description="Protein kinase" evidence="9">
    <location>
        <begin position="883"/>
        <end position="1338"/>
    </location>
</feature>
<dbReference type="GO" id="GO:0005524">
    <property type="term" value="F:ATP binding"/>
    <property type="evidence" value="ECO:0007669"/>
    <property type="project" value="UniProtKB-UniRule"/>
</dbReference>
<feature type="coiled-coil region" evidence="7">
    <location>
        <begin position="1604"/>
        <end position="1631"/>
    </location>
</feature>
<evidence type="ECO:0000256" key="5">
    <source>
        <dbReference type="ARBA" id="ARBA00037982"/>
    </source>
</evidence>
<feature type="compositionally biased region" description="Gly residues" evidence="8">
    <location>
        <begin position="778"/>
        <end position="795"/>
    </location>
</feature>
<keyword evidence="2 6" id="KW-0547">Nucleotide-binding</keyword>
<feature type="compositionally biased region" description="Basic and acidic residues" evidence="8">
    <location>
        <begin position="48"/>
        <end position="57"/>
    </location>
</feature>
<gene>
    <name evidence="10" type="primary">PLEST004189</name>
    <name evidence="10" type="ORF">PLESTB_001132000</name>
</gene>
<dbReference type="InterPro" id="IPR017441">
    <property type="entry name" value="Protein_kinase_ATP_BS"/>
</dbReference>
<organism evidence="10 11">
    <name type="scientific">Pleodorina starrii</name>
    <dbReference type="NCBI Taxonomy" id="330485"/>
    <lineage>
        <taxon>Eukaryota</taxon>
        <taxon>Viridiplantae</taxon>
        <taxon>Chlorophyta</taxon>
        <taxon>core chlorophytes</taxon>
        <taxon>Chlorophyceae</taxon>
        <taxon>CS clade</taxon>
        <taxon>Chlamydomonadales</taxon>
        <taxon>Volvocaceae</taxon>
        <taxon>Pleodorina</taxon>
    </lineage>
</organism>
<keyword evidence="4 6" id="KW-0067">ATP-binding</keyword>
<feature type="compositionally biased region" description="Basic and acidic residues" evidence="8">
    <location>
        <begin position="921"/>
        <end position="936"/>
    </location>
</feature>
<feature type="compositionally biased region" description="Low complexity" evidence="8">
    <location>
        <begin position="1228"/>
        <end position="1244"/>
    </location>
</feature>
<dbReference type="InterPro" id="IPR008271">
    <property type="entry name" value="Ser/Thr_kinase_AS"/>
</dbReference>
<evidence type="ECO:0000256" key="8">
    <source>
        <dbReference type="SAM" id="MobiDB-lite"/>
    </source>
</evidence>
<evidence type="ECO:0000256" key="7">
    <source>
        <dbReference type="SAM" id="Coils"/>
    </source>
</evidence>
<feature type="compositionally biased region" description="Low complexity" evidence="8">
    <location>
        <begin position="814"/>
        <end position="847"/>
    </location>
</feature>
<feature type="region of interest" description="Disordered" evidence="8">
    <location>
        <begin position="1196"/>
        <end position="1245"/>
    </location>
</feature>
<name>A0A9W6BRN2_9CHLO</name>
<evidence type="ECO:0000259" key="9">
    <source>
        <dbReference type="PROSITE" id="PS50011"/>
    </source>
</evidence>
<evidence type="ECO:0000256" key="4">
    <source>
        <dbReference type="ARBA" id="ARBA00022840"/>
    </source>
</evidence>
<feature type="compositionally biased region" description="Low complexity" evidence="8">
    <location>
        <begin position="1210"/>
        <end position="1221"/>
    </location>
</feature>
<feature type="compositionally biased region" description="Low complexity" evidence="8">
    <location>
        <begin position="593"/>
        <end position="606"/>
    </location>
</feature>
<keyword evidence="7" id="KW-0175">Coiled coil</keyword>
<feature type="compositionally biased region" description="Polar residues" evidence="8">
    <location>
        <begin position="575"/>
        <end position="584"/>
    </location>
</feature>
<dbReference type="PROSITE" id="PS00107">
    <property type="entry name" value="PROTEIN_KINASE_ATP"/>
    <property type="match status" value="1"/>
</dbReference>
<feature type="compositionally biased region" description="Acidic residues" evidence="8">
    <location>
        <begin position="721"/>
        <end position="731"/>
    </location>
</feature>
<evidence type="ECO:0000256" key="1">
    <source>
        <dbReference type="ARBA" id="ARBA00022679"/>
    </source>
</evidence>
<dbReference type="InterPro" id="IPR050339">
    <property type="entry name" value="CC_SR_Kinase"/>
</dbReference>
<accession>A0A9W6BRN2</accession>
<dbReference type="GO" id="GO:0005634">
    <property type="term" value="C:nucleus"/>
    <property type="evidence" value="ECO:0007669"/>
    <property type="project" value="TreeGrafter"/>
</dbReference>
<feature type="region of interest" description="Disordered" evidence="8">
    <location>
        <begin position="448"/>
        <end position="472"/>
    </location>
</feature>
<feature type="region of interest" description="Disordered" evidence="8">
    <location>
        <begin position="317"/>
        <end position="406"/>
    </location>
</feature>
<dbReference type="InterPro" id="IPR011009">
    <property type="entry name" value="Kinase-like_dom_sf"/>
</dbReference>
<feature type="compositionally biased region" description="Gly residues" evidence="8">
    <location>
        <begin position="753"/>
        <end position="763"/>
    </location>
</feature>
<feature type="compositionally biased region" description="Low complexity" evidence="8">
    <location>
        <begin position="856"/>
        <end position="867"/>
    </location>
</feature>
<dbReference type="InterPro" id="IPR000719">
    <property type="entry name" value="Prot_kinase_dom"/>
</dbReference>
<comment type="caution">
    <text evidence="10">The sequence shown here is derived from an EMBL/GenBank/DDBJ whole genome shotgun (WGS) entry which is preliminary data.</text>
</comment>
<dbReference type="PANTHER" id="PTHR11042:SF136">
    <property type="entry name" value="EIF-2-ALPHA KINASE GCN2"/>
    <property type="match status" value="1"/>
</dbReference>
<feature type="compositionally biased region" description="Polar residues" evidence="8">
    <location>
        <begin position="546"/>
        <end position="561"/>
    </location>
</feature>
<dbReference type="Gene3D" id="3.30.200.20">
    <property type="entry name" value="Phosphorylase Kinase, domain 1"/>
    <property type="match status" value="1"/>
</dbReference>
<dbReference type="EMBL" id="BRXU01000016">
    <property type="protein sequence ID" value="GLC56660.1"/>
    <property type="molecule type" value="Genomic_DNA"/>
</dbReference>
<dbReference type="Proteomes" id="UP001165080">
    <property type="component" value="Unassembled WGS sequence"/>
</dbReference>
<feature type="compositionally biased region" description="Basic residues" evidence="8">
    <location>
        <begin position="874"/>
        <end position="886"/>
    </location>
</feature>
<feature type="region of interest" description="Disordered" evidence="8">
    <location>
        <begin position="513"/>
        <end position="960"/>
    </location>
</feature>
<dbReference type="SMART" id="SM00220">
    <property type="entry name" value="S_TKc"/>
    <property type="match status" value="1"/>
</dbReference>
<keyword evidence="3" id="KW-0418">Kinase</keyword>
<evidence type="ECO:0000313" key="10">
    <source>
        <dbReference type="EMBL" id="GLC56660.1"/>
    </source>
</evidence>
<sequence>MSPSSVFSERARMTDAATAAGEYALVQYQPFQHVKGKGSAKGFARRSFQHDPDRSSDSDGETGSGSCSGGSRNVRNRRRGFTSGSSGGGGSPALDTHAIQLALATLGAIPAHLTGAAEGRCSAAAFALSVAMVSAAEGGLPPPLLRVVSPYRAGLEQLRPLGKGGFGSVVAVRSRLDHRLMALKTVAFRSDLPPWAPPEQLERQHAKLLREVQALASLDGSAHVVRYYNAWIEPAWEKLGHQLQRNGGLGRASGTAQSSMQSLLQALAASKAKADPAAAPGRRVSKATSSAGGIGAAAAAAAPSHLAHMPNRVLPRLARMDSGGSGTSGSCRIRELSSSRPGSSSNSGTSSSGEESSGASGSTGSSDDDNSRGGVTWTAALGQRAHRSPHRLARATTPPPLPQQQQQPVLEPFVDLPISPDATTAPAAAAEAIAEASAPALLQPFITLPPSSSEHTRRRSLDTTSGHVSGASAGGSAVAVAAAATAAPPPPLVFLASTSENEGLLSRGWQVPLPPCRRLRPRSRASQPLITSLSTSPEGPIGLTLSRGSTTRGSVLSSSVESIHVPPGGRIAASPTGSHPTGSPTADAGGSPGKAASGTSSSKSSARGGGGGVRHAEPNADGNGDARVFRRGRVRAPGPVPDVSQYSWTFDRGCELTKSSRRRRSRSGSGGSSRRSSAETSDASSSSSSSHSSSAASATATATNGTARGCAAAARAVTASADEEDEEEEEYSWTFDRGDGDVEAGVDASAATVGGGGCGGRGGCSSERRSRKGRRGKGANGGGGRYRGSAGGGCEGVFQLEGATSTSERRARATRSGSSSTGSSGSDSDSYSSTGGSESGSGSSSGSESEHESGSDNDSGTRSSGSGSKSGSGGRRRGSRHRKHSGSRSGAGAVLPPSQAPLPAPRHQRRRPPAQPVVCDATRDSTTETLRRRDQRQSQPRRRNRYPQRPNGLQQEDGARRPVAAALDLAVLSGIRRWPYTLYISMELVMGPTLTRWLLLRAERLGGGGGGRAPEHPPDPAILERSIFRQIVTGLCHVHAAGIIHRDLKPANIFLVPVLTGPGAAGGVGGGGGGSSWGGVGVAATEGGPRAAAAASAAAAGSASAAECYLVKIGDFGLAVGHEDPSVRLSEAASSSSFATASTTSSSSHNGPFAAATAVAAAAAGRRARLPRPASLPLLPGGPAADCSDAEVFSDDGAAAAAPPPPPPQRSSAAAVAAVKAGMGLPQSNSSSTSAHTSGVGTASYSAPEQLREQAGGVALYGPEVDVYPLGLILMELFCVHETAMERAHAMREARQGRLPASLHRTYPGEAKLAEACLRIRPEQRPTAAQILALLDILWGPEAGPGPTAATSAAAAATAGGIASPMGAGNRVAASDGGLGRGRALGAGAGGMRGGSGAQGAAAAAQAFGGAVRQEGGGVKQGRGQGQGQAGAGLAVARLRTINDSTATAEAAAVVAGALQRASSGGGFPLRHRPLVPPPRPLMPLPPPPHSLPPSEPASSAGRTLYDDDMTVVIGAGLYRTAVAAVLEDVATQTDLTWVAAEQRLPLRLPQAGARAGSAEAAAAMAEARPSVPAAAAAAGVAAGPDAQRTGGAVAVGGGGGGGRAALLARLQQLEAEVLRLRVQLAVEGEEGAP</sequence>
<keyword evidence="11" id="KW-1185">Reference proteome</keyword>
<feature type="compositionally biased region" description="Pro residues" evidence="8">
    <location>
        <begin position="1476"/>
        <end position="1496"/>
    </location>
</feature>
<dbReference type="PROSITE" id="PS50011">
    <property type="entry name" value="PROTEIN_KINASE_DOM"/>
    <property type="match status" value="1"/>
</dbReference>
<comment type="similarity">
    <text evidence="5">Belongs to the protein kinase superfamily. Ser/Thr protein kinase family. GCN2 subfamily.</text>
</comment>
<dbReference type="Gene3D" id="1.10.510.10">
    <property type="entry name" value="Transferase(Phosphotransferase) domain 1"/>
    <property type="match status" value="1"/>
</dbReference>
<feature type="compositionally biased region" description="Basic residues" evidence="8">
    <location>
        <begin position="384"/>
        <end position="393"/>
    </location>
</feature>
<dbReference type="GO" id="GO:0004694">
    <property type="term" value="F:eukaryotic translation initiation factor 2alpha kinase activity"/>
    <property type="evidence" value="ECO:0007669"/>
    <property type="project" value="TreeGrafter"/>
</dbReference>
<feature type="compositionally biased region" description="Low complexity" evidence="8">
    <location>
        <begin position="463"/>
        <end position="472"/>
    </location>
</feature>
<dbReference type="PROSITE" id="PS00108">
    <property type="entry name" value="PROTEIN_KINASE_ST"/>
    <property type="match status" value="1"/>
</dbReference>
<evidence type="ECO:0000256" key="2">
    <source>
        <dbReference type="ARBA" id="ARBA00022741"/>
    </source>
</evidence>
<feature type="binding site" evidence="6">
    <location>
        <position position="184"/>
    </location>
    <ligand>
        <name>ATP</name>
        <dbReference type="ChEBI" id="CHEBI:30616"/>
    </ligand>
</feature>
<reference evidence="10 11" key="1">
    <citation type="journal article" date="2023" name="Commun. Biol.">
        <title>Reorganization of the ancestral sex-determining regions during the evolution of trioecy in Pleodorina starrii.</title>
        <authorList>
            <person name="Takahashi K."/>
            <person name="Suzuki S."/>
            <person name="Kawai-Toyooka H."/>
            <person name="Yamamoto K."/>
            <person name="Hamaji T."/>
            <person name="Ootsuki R."/>
            <person name="Yamaguchi H."/>
            <person name="Kawachi M."/>
            <person name="Higashiyama T."/>
            <person name="Nozaki H."/>
        </authorList>
    </citation>
    <scope>NUCLEOTIDE SEQUENCE [LARGE SCALE GENOMIC DNA]</scope>
    <source>
        <strain evidence="10 11">NIES-4479</strain>
    </source>
</reference>
<feature type="region of interest" description="Disordered" evidence="8">
    <location>
        <begin position="39"/>
        <end position="92"/>
    </location>
</feature>
<dbReference type="SUPFAM" id="SSF56112">
    <property type="entry name" value="Protein kinase-like (PK-like)"/>
    <property type="match status" value="1"/>
</dbReference>
<feature type="compositionally biased region" description="Low complexity" evidence="8">
    <location>
        <begin position="338"/>
        <end position="365"/>
    </location>
</feature>
<protein>
    <recommendedName>
        <fullName evidence="9">Protein kinase domain-containing protein</fullName>
    </recommendedName>
</protein>
<evidence type="ECO:0000256" key="6">
    <source>
        <dbReference type="PROSITE-ProRule" id="PRU10141"/>
    </source>
</evidence>
<dbReference type="PANTHER" id="PTHR11042">
    <property type="entry name" value="EUKARYOTIC TRANSLATION INITIATION FACTOR 2-ALPHA KINASE EIF2-ALPHA KINASE -RELATED"/>
    <property type="match status" value="1"/>
</dbReference>
<feature type="region of interest" description="Disordered" evidence="8">
    <location>
        <begin position="1476"/>
        <end position="1503"/>
    </location>
</feature>